<comment type="caution">
    <text evidence="2">The sequence shown here is derived from an EMBL/GenBank/DDBJ whole genome shotgun (WGS) entry which is preliminary data.</text>
</comment>
<dbReference type="Proteomes" id="UP000073492">
    <property type="component" value="Unassembled WGS sequence"/>
</dbReference>
<dbReference type="PANTHER" id="PTHR35587">
    <property type="entry name" value="EXPRESSED PROTEIN"/>
    <property type="match status" value="1"/>
</dbReference>
<feature type="compositionally biased region" description="Polar residues" evidence="1">
    <location>
        <begin position="1"/>
        <end position="12"/>
    </location>
</feature>
<dbReference type="EMBL" id="LFZO01000038">
    <property type="protein sequence ID" value="KXT16373.1"/>
    <property type="molecule type" value="Genomic_DNA"/>
</dbReference>
<evidence type="ECO:0000313" key="2">
    <source>
        <dbReference type="EMBL" id="KXT16373.1"/>
    </source>
</evidence>
<reference evidence="2 3" key="1">
    <citation type="submission" date="2015-07" db="EMBL/GenBank/DDBJ databases">
        <title>Comparative genomics of the Sigatoka disease complex on banana suggests a link between parallel evolutionary changes in Pseudocercospora fijiensis and Pseudocercospora eumusae and increased virulence on the banana host.</title>
        <authorList>
            <person name="Chang T.-C."/>
            <person name="Salvucci A."/>
            <person name="Crous P.W."/>
            <person name="Stergiopoulos I."/>
        </authorList>
    </citation>
    <scope>NUCLEOTIDE SEQUENCE [LARGE SCALE GENOMIC DNA]</scope>
    <source>
        <strain evidence="2 3">CBS 116634</strain>
    </source>
</reference>
<organism evidence="2 3">
    <name type="scientific">Pseudocercospora musae</name>
    <dbReference type="NCBI Taxonomy" id="113226"/>
    <lineage>
        <taxon>Eukaryota</taxon>
        <taxon>Fungi</taxon>
        <taxon>Dikarya</taxon>
        <taxon>Ascomycota</taxon>
        <taxon>Pezizomycotina</taxon>
        <taxon>Dothideomycetes</taxon>
        <taxon>Dothideomycetidae</taxon>
        <taxon>Mycosphaerellales</taxon>
        <taxon>Mycosphaerellaceae</taxon>
        <taxon>Pseudocercospora</taxon>
    </lineage>
</organism>
<dbReference type="PANTHER" id="PTHR35587:SF3">
    <property type="entry name" value="EXPRESSED PROTEIN"/>
    <property type="match status" value="1"/>
</dbReference>
<name>A0A139INN6_9PEZI</name>
<feature type="region of interest" description="Disordered" evidence="1">
    <location>
        <begin position="1"/>
        <end position="49"/>
    </location>
</feature>
<keyword evidence="3" id="KW-1185">Reference proteome</keyword>
<evidence type="ECO:0000256" key="1">
    <source>
        <dbReference type="SAM" id="MobiDB-lite"/>
    </source>
</evidence>
<dbReference type="OrthoDB" id="2279190at2759"/>
<protein>
    <submittedName>
        <fullName evidence="2">Uncharacterized protein</fullName>
    </submittedName>
</protein>
<dbReference type="AlphaFoldDB" id="A0A139INN6"/>
<proteinExistence type="predicted"/>
<accession>A0A139INN6</accession>
<gene>
    <name evidence="2" type="ORF">AC579_5606</name>
</gene>
<dbReference type="STRING" id="113226.A0A139INN6"/>
<evidence type="ECO:0000313" key="3">
    <source>
        <dbReference type="Proteomes" id="UP000073492"/>
    </source>
</evidence>
<sequence length="183" mass="19918">MADPTKTASDATKNLPGGAGGDVAKTDPAKGDVLGSRNKANEGSTVSSPEVFQHATSANMSSTQVDKEEKKNSLRINIELDIDIEIHLTARIKGDITIGLLGNGSRALLGRPTFGGLGLCYIVKTCMHHQAFQLHRSYDSHTRTNYVEFTEFYAELQADDDDDDDRTSQDTKPIPSECVHFAY</sequence>